<dbReference type="PANTHER" id="PTHR43280">
    <property type="entry name" value="ARAC-FAMILY TRANSCRIPTIONAL REGULATOR"/>
    <property type="match status" value="1"/>
</dbReference>
<accession>A0ABV1AY33</accession>
<keyword evidence="1" id="KW-0805">Transcription regulation</keyword>
<dbReference type="InterPro" id="IPR014710">
    <property type="entry name" value="RmlC-like_jellyroll"/>
</dbReference>
<dbReference type="PROSITE" id="PS01124">
    <property type="entry name" value="HTH_ARAC_FAMILY_2"/>
    <property type="match status" value="1"/>
</dbReference>
<dbReference type="RefSeq" id="WP_349152340.1">
    <property type="nucleotide sequence ID" value="NZ_JBBMEO010000011.1"/>
</dbReference>
<gene>
    <name evidence="5" type="ORF">WMO44_08620</name>
</gene>
<reference evidence="5 6" key="1">
    <citation type="submission" date="2024-03" db="EMBL/GenBank/DDBJ databases">
        <title>Human intestinal bacterial collection.</title>
        <authorList>
            <person name="Pauvert C."/>
            <person name="Hitch T.C.A."/>
            <person name="Clavel T."/>
        </authorList>
    </citation>
    <scope>NUCLEOTIDE SEQUENCE [LARGE SCALE GENOMIC DNA]</scope>
    <source>
        <strain evidence="5 6">CLA-AA-H175</strain>
    </source>
</reference>
<dbReference type="InterPro" id="IPR018060">
    <property type="entry name" value="HTH_AraC"/>
</dbReference>
<dbReference type="Pfam" id="PF12833">
    <property type="entry name" value="HTH_18"/>
    <property type="match status" value="1"/>
</dbReference>
<dbReference type="Proteomes" id="UP001457197">
    <property type="component" value="Unassembled WGS sequence"/>
</dbReference>
<feature type="domain" description="HTH araC/xylS-type" evidence="4">
    <location>
        <begin position="192"/>
        <end position="290"/>
    </location>
</feature>
<dbReference type="InterPro" id="IPR013096">
    <property type="entry name" value="Cupin_2"/>
</dbReference>
<dbReference type="Gene3D" id="2.60.120.10">
    <property type="entry name" value="Jelly Rolls"/>
    <property type="match status" value="1"/>
</dbReference>
<organism evidence="5 6">
    <name type="scientific">Faecalibacterium tardum</name>
    <dbReference type="NCBI Taxonomy" id="3133156"/>
    <lineage>
        <taxon>Bacteria</taxon>
        <taxon>Bacillati</taxon>
        <taxon>Bacillota</taxon>
        <taxon>Clostridia</taxon>
        <taxon>Eubacteriales</taxon>
        <taxon>Oscillospiraceae</taxon>
        <taxon>Faecalibacterium</taxon>
    </lineage>
</organism>
<evidence type="ECO:0000259" key="4">
    <source>
        <dbReference type="PROSITE" id="PS01124"/>
    </source>
</evidence>
<dbReference type="SUPFAM" id="SSF46689">
    <property type="entry name" value="Homeodomain-like"/>
    <property type="match status" value="2"/>
</dbReference>
<dbReference type="SMART" id="SM00342">
    <property type="entry name" value="HTH_ARAC"/>
    <property type="match status" value="1"/>
</dbReference>
<keyword evidence="3" id="KW-0804">Transcription</keyword>
<proteinExistence type="predicted"/>
<comment type="caution">
    <text evidence="5">The sequence shown here is derived from an EMBL/GenBank/DDBJ whole genome shotgun (WGS) entry which is preliminary data.</text>
</comment>
<dbReference type="InterPro" id="IPR011051">
    <property type="entry name" value="RmlC_Cupin_sf"/>
</dbReference>
<protein>
    <submittedName>
        <fullName evidence="5">AraC family transcriptional regulator</fullName>
    </submittedName>
</protein>
<dbReference type="Pfam" id="PF07883">
    <property type="entry name" value="Cupin_2"/>
    <property type="match status" value="1"/>
</dbReference>
<dbReference type="SUPFAM" id="SSF51182">
    <property type="entry name" value="RmlC-like cupins"/>
    <property type="match status" value="1"/>
</dbReference>
<sequence length="296" mass="33716">MGIERVSHYIDNVLTEAQARMGLRDTRLLVAWYTNRENKQSVVHSHPYHELVLPIGGSTVRYSVDGSVYLVHVGELVYFPSQVYHSGNFNINDAQSDRLVVQIDDALWQATRRRVNLKNTGWLQQLTVLDSEACRKWDFKGLFIRMAQSLELPGSIRDTVFEAQVSEMMLLITQATGSGQTAAPSSTSVLVARAVAYLQAHYQDSTLTTAQLAQELYASREHLSRAFKECTMESIHNYLTYLRMQHCRKALEEGVSVLNACTESGFPDYSSFLKTFRRLYGITPAEYRAQHRTMRH</sequence>
<keyword evidence="2" id="KW-0238">DNA-binding</keyword>
<dbReference type="PANTHER" id="PTHR43280:SF2">
    <property type="entry name" value="HTH-TYPE TRANSCRIPTIONAL REGULATOR EXSA"/>
    <property type="match status" value="1"/>
</dbReference>
<name>A0ABV1AY33_9FIRM</name>
<evidence type="ECO:0000313" key="6">
    <source>
        <dbReference type="Proteomes" id="UP001457197"/>
    </source>
</evidence>
<evidence type="ECO:0000256" key="1">
    <source>
        <dbReference type="ARBA" id="ARBA00023015"/>
    </source>
</evidence>
<keyword evidence="6" id="KW-1185">Reference proteome</keyword>
<dbReference type="Gene3D" id="1.10.10.60">
    <property type="entry name" value="Homeodomain-like"/>
    <property type="match status" value="2"/>
</dbReference>
<dbReference type="EMBL" id="JBBMEO010000011">
    <property type="protein sequence ID" value="MEQ2362206.1"/>
    <property type="molecule type" value="Genomic_DNA"/>
</dbReference>
<evidence type="ECO:0000256" key="2">
    <source>
        <dbReference type="ARBA" id="ARBA00023125"/>
    </source>
</evidence>
<evidence type="ECO:0000256" key="3">
    <source>
        <dbReference type="ARBA" id="ARBA00023163"/>
    </source>
</evidence>
<evidence type="ECO:0000313" key="5">
    <source>
        <dbReference type="EMBL" id="MEQ2362206.1"/>
    </source>
</evidence>
<dbReference type="InterPro" id="IPR009057">
    <property type="entry name" value="Homeodomain-like_sf"/>
</dbReference>